<accession>A0AAF0FFB8</accession>
<evidence type="ECO:0000256" key="1">
    <source>
        <dbReference type="SAM" id="Phobius"/>
    </source>
</evidence>
<dbReference type="Proteomes" id="UP001216172">
    <property type="component" value="Segment"/>
</dbReference>
<dbReference type="EMBL" id="OQ376858">
    <property type="protein sequence ID" value="WFG40912.1"/>
    <property type="molecule type" value="Genomic_DNA"/>
</dbReference>
<keyword evidence="1" id="KW-1133">Transmembrane helix</keyword>
<feature type="transmembrane region" description="Helical" evidence="1">
    <location>
        <begin position="12"/>
        <end position="32"/>
    </location>
</feature>
<reference evidence="2" key="1">
    <citation type="submission" date="2023-02" db="EMBL/GenBank/DDBJ databases">
        <authorList>
            <person name="Rihtman B."/>
        </authorList>
    </citation>
    <scope>NUCLEOTIDE SEQUENCE</scope>
</reference>
<keyword evidence="3" id="KW-1185">Reference proteome</keyword>
<proteinExistence type="predicted"/>
<organism evidence="2 3">
    <name type="scientific">Paracoccus phage ParMal1</name>
    <dbReference type="NCBI Taxonomy" id="3032416"/>
    <lineage>
        <taxon>Viruses</taxon>
        <taxon>Duplodnaviria</taxon>
        <taxon>Heunggongvirae</taxon>
        <taxon>Uroviricota</taxon>
        <taxon>Caudoviricetes</taxon>
        <taxon>Autographivirales</taxon>
        <taxon>Autographivirales incertae sedis</taxon>
        <taxon>Mallvirus</taxon>
        <taxon>Mallvirus ParMal1</taxon>
    </lineage>
</organism>
<keyword evidence="1" id="KW-0472">Membrane</keyword>
<sequence length="65" mass="7284">MTTLLRRTFYVCLWIVILGAIIHILGFIGWIFTSLFPFALAFIGGCLVVVAVVSALETRKRRNGK</sequence>
<evidence type="ECO:0000313" key="3">
    <source>
        <dbReference type="Proteomes" id="UP001216172"/>
    </source>
</evidence>
<name>A0AAF0FFB8_9CAUD</name>
<gene>
    <name evidence="2" type="ORF">ParaMal1_00028</name>
</gene>
<protein>
    <submittedName>
        <fullName evidence="2">Uncharacterized protein</fullName>
    </submittedName>
</protein>
<feature type="transmembrane region" description="Helical" evidence="1">
    <location>
        <begin position="38"/>
        <end position="56"/>
    </location>
</feature>
<keyword evidence="1" id="KW-0812">Transmembrane</keyword>
<evidence type="ECO:0000313" key="2">
    <source>
        <dbReference type="EMBL" id="WFG40912.1"/>
    </source>
</evidence>